<feature type="transmembrane region" description="Helical" evidence="1">
    <location>
        <begin position="71"/>
        <end position="90"/>
    </location>
</feature>
<evidence type="ECO:0000256" key="1">
    <source>
        <dbReference type="SAM" id="Phobius"/>
    </source>
</evidence>
<feature type="transmembrane region" description="Helical" evidence="1">
    <location>
        <begin position="12"/>
        <end position="30"/>
    </location>
</feature>
<reference evidence="3 4" key="1">
    <citation type="submission" date="2018-05" db="EMBL/GenBank/DDBJ databases">
        <title>Zavarzinia sp. HR-AS.</title>
        <authorList>
            <person name="Lee Y."/>
            <person name="Jeon C.O."/>
        </authorList>
    </citation>
    <scope>NUCLEOTIDE SEQUENCE [LARGE SCALE GENOMIC DNA]</scope>
    <source>
        <strain evidence="3 4">HR-AS</strain>
    </source>
</reference>
<evidence type="ECO:0000313" key="3">
    <source>
        <dbReference type="EMBL" id="PWR25098.1"/>
    </source>
</evidence>
<dbReference type="PANTHER" id="PTHR22911:SF76">
    <property type="entry name" value="EAMA DOMAIN-CONTAINING PROTEIN"/>
    <property type="match status" value="1"/>
</dbReference>
<evidence type="ECO:0000313" key="4">
    <source>
        <dbReference type="Proteomes" id="UP000245461"/>
    </source>
</evidence>
<keyword evidence="4" id="KW-1185">Reference proteome</keyword>
<proteinExistence type="predicted"/>
<protein>
    <submittedName>
        <fullName evidence="3">EamA family transporter</fullName>
    </submittedName>
</protein>
<feature type="transmembrane region" description="Helical" evidence="1">
    <location>
        <begin position="214"/>
        <end position="232"/>
    </location>
</feature>
<dbReference type="AlphaFoldDB" id="A0A317EDJ3"/>
<feature type="domain" description="EamA" evidence="2">
    <location>
        <begin position="14"/>
        <end position="141"/>
    </location>
</feature>
<evidence type="ECO:0000259" key="2">
    <source>
        <dbReference type="Pfam" id="PF00892"/>
    </source>
</evidence>
<dbReference type="EMBL" id="QGLE01000002">
    <property type="protein sequence ID" value="PWR25098.1"/>
    <property type="molecule type" value="Genomic_DNA"/>
</dbReference>
<dbReference type="InterPro" id="IPR000620">
    <property type="entry name" value="EamA_dom"/>
</dbReference>
<dbReference type="InterPro" id="IPR037185">
    <property type="entry name" value="EmrE-like"/>
</dbReference>
<dbReference type="PANTHER" id="PTHR22911">
    <property type="entry name" value="ACYL-MALONYL CONDENSING ENZYME-RELATED"/>
    <property type="match status" value="1"/>
</dbReference>
<feature type="transmembrane region" description="Helical" evidence="1">
    <location>
        <begin position="42"/>
        <end position="59"/>
    </location>
</feature>
<dbReference type="OrthoDB" id="9795732at2"/>
<feature type="transmembrane region" description="Helical" evidence="1">
    <location>
        <begin position="102"/>
        <end position="119"/>
    </location>
</feature>
<feature type="domain" description="EamA" evidence="2">
    <location>
        <begin position="154"/>
        <end position="285"/>
    </location>
</feature>
<comment type="caution">
    <text evidence="3">The sequence shown here is derived from an EMBL/GenBank/DDBJ whole genome shotgun (WGS) entry which is preliminary data.</text>
</comment>
<feature type="transmembrane region" description="Helical" evidence="1">
    <location>
        <begin position="269"/>
        <end position="286"/>
    </location>
</feature>
<feature type="transmembrane region" description="Helical" evidence="1">
    <location>
        <begin position="152"/>
        <end position="171"/>
    </location>
</feature>
<feature type="transmembrane region" description="Helical" evidence="1">
    <location>
        <begin position="126"/>
        <end position="146"/>
    </location>
</feature>
<dbReference type="SUPFAM" id="SSF103481">
    <property type="entry name" value="Multidrug resistance efflux transporter EmrE"/>
    <property type="match status" value="1"/>
</dbReference>
<dbReference type="Proteomes" id="UP000245461">
    <property type="component" value="Unassembled WGS sequence"/>
</dbReference>
<feature type="transmembrane region" description="Helical" evidence="1">
    <location>
        <begin position="244"/>
        <end position="263"/>
    </location>
</feature>
<accession>A0A317EDJ3</accession>
<keyword evidence="1" id="KW-1133">Transmembrane helix</keyword>
<feature type="transmembrane region" description="Helical" evidence="1">
    <location>
        <begin position="183"/>
        <end position="202"/>
    </location>
</feature>
<dbReference type="GO" id="GO:0016020">
    <property type="term" value="C:membrane"/>
    <property type="evidence" value="ECO:0007669"/>
    <property type="project" value="InterPro"/>
</dbReference>
<gene>
    <name evidence="3" type="ORF">DKG74_04845</name>
</gene>
<dbReference type="RefSeq" id="WP_109903203.1">
    <property type="nucleotide sequence ID" value="NZ_QGLE01000002.1"/>
</dbReference>
<name>A0A317EDJ3_9PROT</name>
<sequence>MTSVTTRGPGGRATLFGAGAIVLWSTLALLTTLAEIPALEKTAITFAIGGLVLAGLNLVRGDGLALYRQPWRVWAIGLGGMFGYHALYFFALGIAPPAEASLVNYLWPLLIVAGTAFLPGERLRPLAVVGALMGLGGVGFLIGPRAQFSMDAMGGYIAALAAAVTWATYSLASRRMAGVPSGIVAGFALGTALLAAIGHLLFEDFVWPAGGLAWASLVALGLGPVGAAFLLWDIGMKGGNPRLLGALAYATPLTSTVLLVLAGKAEASAGIFVACIAITFGAILAGRKG</sequence>
<dbReference type="Pfam" id="PF00892">
    <property type="entry name" value="EamA"/>
    <property type="match status" value="2"/>
</dbReference>
<organism evidence="3 4">
    <name type="scientific">Zavarzinia aquatilis</name>
    <dbReference type="NCBI Taxonomy" id="2211142"/>
    <lineage>
        <taxon>Bacteria</taxon>
        <taxon>Pseudomonadati</taxon>
        <taxon>Pseudomonadota</taxon>
        <taxon>Alphaproteobacteria</taxon>
        <taxon>Rhodospirillales</taxon>
        <taxon>Zavarziniaceae</taxon>
        <taxon>Zavarzinia</taxon>
    </lineage>
</organism>
<keyword evidence="1" id="KW-0472">Membrane</keyword>
<keyword evidence="1" id="KW-0812">Transmembrane</keyword>